<accession>A0ABS2HDT8</accession>
<name>A0ABS2HDT8_9VIBR</name>
<keyword evidence="5" id="KW-1185">Reference proteome</keyword>
<comment type="cofactor">
    <cofactor evidence="1">
        <name>Mg(2+)</name>
        <dbReference type="ChEBI" id="CHEBI:18420"/>
    </cofactor>
</comment>
<dbReference type="Proteomes" id="UP000809621">
    <property type="component" value="Unassembled WGS sequence"/>
</dbReference>
<dbReference type="InterPro" id="IPR020084">
    <property type="entry name" value="NUDIX_hydrolase_CS"/>
</dbReference>
<dbReference type="SUPFAM" id="SSF55811">
    <property type="entry name" value="Nudix"/>
    <property type="match status" value="1"/>
</dbReference>
<dbReference type="Gene3D" id="3.90.79.10">
    <property type="entry name" value="Nucleoside Triphosphate Pyrophosphohydrolase"/>
    <property type="match status" value="1"/>
</dbReference>
<dbReference type="RefSeq" id="WP_205157334.1">
    <property type="nucleotide sequence ID" value="NZ_JAFEUM010000001.1"/>
</dbReference>
<dbReference type="PANTHER" id="PTHR43046">
    <property type="entry name" value="GDP-MANNOSE MANNOSYL HYDROLASE"/>
    <property type="match status" value="1"/>
</dbReference>
<dbReference type="Pfam" id="PF00293">
    <property type="entry name" value="NUDIX"/>
    <property type="match status" value="1"/>
</dbReference>
<dbReference type="PROSITE" id="PS00893">
    <property type="entry name" value="NUDIX_BOX"/>
    <property type="match status" value="1"/>
</dbReference>
<evidence type="ECO:0000313" key="4">
    <source>
        <dbReference type="EMBL" id="MBM7035758.1"/>
    </source>
</evidence>
<evidence type="ECO:0000259" key="3">
    <source>
        <dbReference type="PROSITE" id="PS51462"/>
    </source>
</evidence>
<feature type="domain" description="Nudix hydrolase" evidence="3">
    <location>
        <begin position="1"/>
        <end position="156"/>
    </location>
</feature>
<keyword evidence="2" id="KW-0378">Hydrolase</keyword>
<reference evidence="4 5" key="1">
    <citation type="submission" date="2021-02" db="EMBL/GenBank/DDBJ databases">
        <authorList>
            <person name="Park J.-S."/>
        </authorList>
    </citation>
    <scope>NUCLEOTIDE SEQUENCE [LARGE SCALE GENOMIC DNA]</scope>
    <source>
        <strain evidence="4 5">188UL20-2</strain>
    </source>
</reference>
<gene>
    <name evidence="4" type="ORF">JQC93_04990</name>
</gene>
<comment type="caution">
    <text evidence="4">The sequence shown here is derived from an EMBL/GenBank/DDBJ whole genome shotgun (WGS) entry which is preliminary data.</text>
</comment>
<dbReference type="InterPro" id="IPR015797">
    <property type="entry name" value="NUDIX_hydrolase-like_dom_sf"/>
</dbReference>
<sequence>MRHLRTATHPDIEHLDQCVIKQRTATRAICIDGESILLMHTERYDDYTLPGGGVDEGEDLLNALVRELEEETGANNIRRIKPFGLYEEFRPWYKDDADVMHMISYCYSCHVDKELGENRLEGYEKTNGMVPRWVNIHDAIAHNQNTIANSAKKGLSIERETYLLELIAKELL</sequence>
<dbReference type="InterPro" id="IPR000086">
    <property type="entry name" value="NUDIX_hydrolase_dom"/>
</dbReference>
<protein>
    <submittedName>
        <fullName evidence="4">NUDIX domain-containing protein</fullName>
    </submittedName>
</protein>
<dbReference type="PROSITE" id="PS51462">
    <property type="entry name" value="NUDIX"/>
    <property type="match status" value="1"/>
</dbReference>
<evidence type="ECO:0000256" key="1">
    <source>
        <dbReference type="ARBA" id="ARBA00001946"/>
    </source>
</evidence>
<dbReference type="PANTHER" id="PTHR43046:SF15">
    <property type="entry name" value="MUTT_NUDIX FAMILY PROTEIN"/>
    <property type="match status" value="1"/>
</dbReference>
<proteinExistence type="predicted"/>
<evidence type="ECO:0000256" key="2">
    <source>
        <dbReference type="ARBA" id="ARBA00022801"/>
    </source>
</evidence>
<evidence type="ECO:0000313" key="5">
    <source>
        <dbReference type="Proteomes" id="UP000809621"/>
    </source>
</evidence>
<dbReference type="CDD" id="cd02883">
    <property type="entry name" value="NUDIX_Hydrolase"/>
    <property type="match status" value="1"/>
</dbReference>
<dbReference type="EMBL" id="JAFEUM010000001">
    <property type="protein sequence ID" value="MBM7035758.1"/>
    <property type="molecule type" value="Genomic_DNA"/>
</dbReference>
<organism evidence="4 5">
    <name type="scientific">Vibrio ulleungensis</name>
    <dbReference type="NCBI Taxonomy" id="2807619"/>
    <lineage>
        <taxon>Bacteria</taxon>
        <taxon>Pseudomonadati</taxon>
        <taxon>Pseudomonadota</taxon>
        <taxon>Gammaproteobacteria</taxon>
        <taxon>Vibrionales</taxon>
        <taxon>Vibrionaceae</taxon>
        <taxon>Vibrio</taxon>
    </lineage>
</organism>